<comment type="caution">
    <text evidence="1">The sequence shown here is derived from an EMBL/GenBank/DDBJ whole genome shotgun (WGS) entry which is preliminary data.</text>
</comment>
<name>A0AC61QXH2_9FIRM</name>
<gene>
    <name evidence="1" type="ORF">E5357_11710</name>
</gene>
<dbReference type="Proteomes" id="UP000307720">
    <property type="component" value="Unassembled WGS sequence"/>
</dbReference>
<protein>
    <submittedName>
        <fullName evidence="1">Uncharacterized protein</fullName>
    </submittedName>
</protein>
<dbReference type="EMBL" id="SRZB01000027">
    <property type="protein sequence ID" value="TGX97723.1"/>
    <property type="molecule type" value="Genomic_DNA"/>
</dbReference>
<reference evidence="1" key="1">
    <citation type="submission" date="2019-04" db="EMBL/GenBank/DDBJ databases">
        <title>Microbes associate with the intestines of laboratory mice.</title>
        <authorList>
            <person name="Navarre W."/>
            <person name="Wong E."/>
            <person name="Huang K."/>
            <person name="Tropini C."/>
            <person name="Ng K."/>
            <person name="Yu B."/>
        </authorList>
    </citation>
    <scope>NUCLEOTIDE SEQUENCE</scope>
    <source>
        <strain evidence="1">NM72_1-8</strain>
    </source>
</reference>
<proteinExistence type="predicted"/>
<sequence length="200" mass="21702">MPQPFNNAVMTNAGARLLTRAQAGEIKIEFTRIATGNGSYTAAEKTLDALQKRTALKSLKNSYPLSDIDIFSDYSVKVTALITNQDPVTGQTLVNAGYYINEMGLYAKVKDGASSTEVLYSITTTAGDNGDFMPPYNGYNPAQITQDYFATVNNSAEVTINSTGAALLVEDANKIRDDATKQKYKLGIDNGLIYIQEVDE</sequence>
<accession>A0AC61QXH2</accession>
<keyword evidence="2" id="KW-1185">Reference proteome</keyword>
<organism evidence="1 2">
    <name type="scientific">Hominisplanchenecus murintestinalis</name>
    <dbReference type="NCBI Taxonomy" id="2941517"/>
    <lineage>
        <taxon>Bacteria</taxon>
        <taxon>Bacillati</taxon>
        <taxon>Bacillota</taxon>
        <taxon>Clostridia</taxon>
        <taxon>Lachnospirales</taxon>
        <taxon>Lachnospiraceae</taxon>
        <taxon>Hominisplanchenecus</taxon>
    </lineage>
</organism>
<evidence type="ECO:0000313" key="2">
    <source>
        <dbReference type="Proteomes" id="UP000307720"/>
    </source>
</evidence>
<evidence type="ECO:0000313" key="1">
    <source>
        <dbReference type="EMBL" id="TGX97723.1"/>
    </source>
</evidence>